<dbReference type="PROSITE" id="PS00636">
    <property type="entry name" value="DNAJ_1"/>
    <property type="match status" value="1"/>
</dbReference>
<feature type="non-terminal residue" evidence="3">
    <location>
        <position position="86"/>
    </location>
</feature>
<evidence type="ECO:0000313" key="3">
    <source>
        <dbReference type="EMBL" id="MBK5928687.1"/>
    </source>
</evidence>
<reference evidence="3" key="2">
    <citation type="journal article" date="2020" name="Microorganisms">
        <title>Osmotic Adaptation and Compatible Solute Biosynthesis of Phototrophic Bacteria as Revealed from Genome Analyses.</title>
        <authorList>
            <person name="Imhoff J.F."/>
            <person name="Rahn T."/>
            <person name="Kunzel S."/>
            <person name="Keller A."/>
            <person name="Neulinger S.C."/>
        </authorList>
    </citation>
    <scope>NUCLEOTIDE SEQUENCE</scope>
    <source>
        <strain evidence="3">LMG 28126</strain>
    </source>
</reference>
<dbReference type="PROSITE" id="PS50076">
    <property type="entry name" value="DNAJ_2"/>
    <property type="match status" value="1"/>
</dbReference>
<dbReference type="CDD" id="cd06257">
    <property type="entry name" value="DnaJ"/>
    <property type="match status" value="1"/>
</dbReference>
<dbReference type="PANTHER" id="PTHR43096">
    <property type="entry name" value="DNAJ HOMOLOG 1, MITOCHONDRIAL-RELATED"/>
    <property type="match status" value="1"/>
</dbReference>
<organism evidence="3 4">
    <name type="scientific">Rhodobaculum claviforme</name>
    <dbReference type="NCBI Taxonomy" id="1549854"/>
    <lineage>
        <taxon>Bacteria</taxon>
        <taxon>Pseudomonadati</taxon>
        <taxon>Pseudomonadota</taxon>
        <taxon>Alphaproteobacteria</taxon>
        <taxon>Rhodobacterales</taxon>
        <taxon>Paracoccaceae</taxon>
        <taxon>Rhodobaculum</taxon>
    </lineage>
</organism>
<keyword evidence="4" id="KW-1185">Reference proteome</keyword>
<dbReference type="EMBL" id="NHSD01000320">
    <property type="protein sequence ID" value="MBK5928687.1"/>
    <property type="molecule type" value="Genomic_DNA"/>
</dbReference>
<evidence type="ECO:0000259" key="2">
    <source>
        <dbReference type="PROSITE" id="PS50076"/>
    </source>
</evidence>
<dbReference type="Pfam" id="PF00226">
    <property type="entry name" value="DnaJ"/>
    <property type="match status" value="1"/>
</dbReference>
<comment type="caution">
    <text evidence="3">The sequence shown here is derived from an EMBL/GenBank/DDBJ whole genome shotgun (WGS) entry which is preliminary data.</text>
</comment>
<proteinExistence type="predicted"/>
<dbReference type="PANTHER" id="PTHR43096:SF52">
    <property type="entry name" value="DNAJ HOMOLOG 1, MITOCHONDRIAL-RELATED"/>
    <property type="match status" value="1"/>
</dbReference>
<evidence type="ECO:0000256" key="1">
    <source>
        <dbReference type="ARBA" id="ARBA00023186"/>
    </source>
</evidence>
<dbReference type="Gene3D" id="1.10.287.110">
    <property type="entry name" value="DnaJ domain"/>
    <property type="match status" value="1"/>
</dbReference>
<reference evidence="3" key="1">
    <citation type="submission" date="2017-05" db="EMBL/GenBank/DDBJ databases">
        <authorList>
            <person name="Imhoff J.F."/>
            <person name="Rahn T."/>
            <person name="Kuenzel S."/>
            <person name="Neulinger S.C."/>
        </authorList>
    </citation>
    <scope>NUCLEOTIDE SEQUENCE</scope>
    <source>
        <strain evidence="3">LMG 28126</strain>
    </source>
</reference>
<sequence length="86" mass="9444">MAKRDFYDVLGVSRTAAADEIKKAYRRKARELHPDSNTADPQAEAKFKEINEAYEALKDPEKKAAYDRFGHAAFEGGMGGPGGPRG</sequence>
<dbReference type="AlphaFoldDB" id="A0A934TMP1"/>
<feature type="domain" description="J" evidence="2">
    <location>
        <begin position="5"/>
        <end position="70"/>
    </location>
</feature>
<gene>
    <name evidence="3" type="ORF">CCR87_15330</name>
</gene>
<protein>
    <submittedName>
        <fullName evidence="3">Molecular chaperone DnaJ</fullName>
    </submittedName>
</protein>
<dbReference type="GO" id="GO:0042026">
    <property type="term" value="P:protein refolding"/>
    <property type="evidence" value="ECO:0007669"/>
    <property type="project" value="TreeGrafter"/>
</dbReference>
<dbReference type="PRINTS" id="PR00625">
    <property type="entry name" value="JDOMAIN"/>
</dbReference>
<dbReference type="SMART" id="SM00271">
    <property type="entry name" value="DnaJ"/>
    <property type="match status" value="1"/>
</dbReference>
<evidence type="ECO:0000313" key="4">
    <source>
        <dbReference type="Proteomes" id="UP000706333"/>
    </source>
</evidence>
<keyword evidence="1" id="KW-0143">Chaperone</keyword>
<dbReference type="GO" id="GO:0005737">
    <property type="term" value="C:cytoplasm"/>
    <property type="evidence" value="ECO:0007669"/>
    <property type="project" value="TreeGrafter"/>
</dbReference>
<name>A0A934TMP1_9RHOB</name>
<dbReference type="Proteomes" id="UP000706333">
    <property type="component" value="Unassembled WGS sequence"/>
</dbReference>
<dbReference type="InterPro" id="IPR036869">
    <property type="entry name" value="J_dom_sf"/>
</dbReference>
<accession>A0A934TMP1</accession>
<dbReference type="GO" id="GO:0051082">
    <property type="term" value="F:unfolded protein binding"/>
    <property type="evidence" value="ECO:0007669"/>
    <property type="project" value="TreeGrafter"/>
</dbReference>
<dbReference type="InterPro" id="IPR001623">
    <property type="entry name" value="DnaJ_domain"/>
</dbReference>
<dbReference type="SUPFAM" id="SSF46565">
    <property type="entry name" value="Chaperone J-domain"/>
    <property type="match status" value="1"/>
</dbReference>
<dbReference type="InterPro" id="IPR018253">
    <property type="entry name" value="DnaJ_domain_CS"/>
</dbReference>
<dbReference type="RefSeq" id="WP_201158449.1">
    <property type="nucleotide sequence ID" value="NZ_NHSD01000320.1"/>
</dbReference>